<evidence type="ECO:0000313" key="2">
    <source>
        <dbReference type="EMBL" id="WOD15273.1"/>
    </source>
</evidence>
<evidence type="ECO:0000313" key="3">
    <source>
        <dbReference type="Proteomes" id="UP001302652"/>
    </source>
</evidence>
<dbReference type="InterPro" id="IPR024487">
    <property type="entry name" value="CBP_BcsR"/>
</dbReference>
<feature type="region of interest" description="Disordered" evidence="1">
    <location>
        <begin position="303"/>
        <end position="331"/>
    </location>
</feature>
<feature type="compositionally biased region" description="Low complexity" evidence="1">
    <location>
        <begin position="215"/>
        <end position="237"/>
    </location>
</feature>
<sequence length="331" mass="33430">MSSSSDIEKLFDHFGGDASAYQEIGRENEAHSARTRWPLLVTLDLRQPLIPPIGQRGEARPQPVADKAAALAIERQDQAAPKDAASVTRAKAPLFTRSHRRDIPPVAAAATAPDAPRGASRFGAPETNSELAKAPASKAADAASVVVSSSAASSASSPVSPATGHADPVAAVVPPARIASVAPLVPISAVPPIAPVVSSAPAIAASNPPAAAARTSATAPAWAQAPAPARADPGATRTQQVTPASASARTQPGMSTPASMAAQQPASILGKLFASQAEAAPRRPATPVTQAVPLQSLFDRLRGTPRAATASAGAAEPAEPNSWLVNGPRRS</sequence>
<dbReference type="NCBIfam" id="NF040718">
    <property type="entry name" value="BcsP_of_Ic"/>
    <property type="match status" value="1"/>
</dbReference>
<keyword evidence="3" id="KW-1185">Reference proteome</keyword>
<organism evidence="2 3">
    <name type="scientific">Paraburkholderia kirstenboschensis</name>
    <dbReference type="NCBI Taxonomy" id="1245436"/>
    <lineage>
        <taxon>Bacteria</taxon>
        <taxon>Pseudomonadati</taxon>
        <taxon>Pseudomonadota</taxon>
        <taxon>Betaproteobacteria</taxon>
        <taxon>Burkholderiales</taxon>
        <taxon>Burkholderiaceae</taxon>
        <taxon>Paraburkholderia</taxon>
    </lineage>
</organism>
<dbReference type="Pfam" id="PF10945">
    <property type="entry name" value="CBP_BcsR"/>
    <property type="match status" value="1"/>
</dbReference>
<feature type="region of interest" description="Disordered" evidence="1">
    <location>
        <begin position="98"/>
        <end position="135"/>
    </location>
</feature>
<feature type="compositionally biased region" description="Polar residues" evidence="1">
    <location>
        <begin position="238"/>
        <end position="262"/>
    </location>
</feature>
<gene>
    <name evidence="2" type="primary">bcsP</name>
    <name evidence="2" type="ORF">RW095_18385</name>
</gene>
<evidence type="ECO:0000256" key="1">
    <source>
        <dbReference type="SAM" id="MobiDB-lite"/>
    </source>
</evidence>
<feature type="region of interest" description="Disordered" evidence="1">
    <location>
        <begin position="215"/>
        <end position="262"/>
    </location>
</feature>
<accession>A0ABZ0EDG3</accession>
<dbReference type="EMBL" id="CP136512">
    <property type="protein sequence ID" value="WOD15273.1"/>
    <property type="molecule type" value="Genomic_DNA"/>
</dbReference>
<dbReference type="RefSeq" id="WP_317017426.1">
    <property type="nucleotide sequence ID" value="NZ_CP136512.1"/>
</dbReference>
<protein>
    <submittedName>
        <fullName evidence="2">Cellulose biosynthesis protein BcsP</fullName>
    </submittedName>
</protein>
<name>A0ABZ0EDG3_9BURK</name>
<reference evidence="2 3" key="1">
    <citation type="submission" date="2023-10" db="EMBL/GenBank/DDBJ databases">
        <title>Surface-active antibiotics is a multifunctional adaptation for post-fire microbes.</title>
        <authorList>
            <person name="Liu M.D."/>
            <person name="Du Y."/>
            <person name="Koupaei S.K."/>
            <person name="Kim N.R."/>
            <person name="Zhang W."/>
            <person name="Traxler M.F."/>
        </authorList>
    </citation>
    <scope>NUCLEOTIDE SEQUENCE [LARGE SCALE GENOMIC DNA]</scope>
    <source>
        <strain evidence="2 3">F3</strain>
    </source>
</reference>
<feature type="compositionally biased region" description="Low complexity" evidence="1">
    <location>
        <begin position="104"/>
        <end position="119"/>
    </location>
</feature>
<proteinExistence type="predicted"/>
<dbReference type="Proteomes" id="UP001302652">
    <property type="component" value="Chromosome 2"/>
</dbReference>
<feature type="compositionally biased region" description="Low complexity" evidence="1">
    <location>
        <begin position="304"/>
        <end position="319"/>
    </location>
</feature>